<sequence>MATIDEEISIKKRSRAGFSKDIEIVDNLTLKAIRFVLRPSKAKATPGLTRSLSNNTVKKGTFNLPSGFPP</sequence>
<keyword evidence="2" id="KW-1185">Reference proteome</keyword>
<gene>
    <name evidence="1" type="ORF">J1N35_032519</name>
</gene>
<evidence type="ECO:0000313" key="2">
    <source>
        <dbReference type="Proteomes" id="UP000828251"/>
    </source>
</evidence>
<dbReference type="AlphaFoldDB" id="A0A9D3V3S1"/>
<evidence type="ECO:0000313" key="1">
    <source>
        <dbReference type="EMBL" id="KAH1067532.1"/>
    </source>
</evidence>
<reference evidence="1 2" key="1">
    <citation type="journal article" date="2021" name="Plant Biotechnol. J.">
        <title>Multi-omics assisted identification of the key and species-specific regulatory components of drought-tolerant mechanisms in Gossypium stocksii.</title>
        <authorList>
            <person name="Yu D."/>
            <person name="Ke L."/>
            <person name="Zhang D."/>
            <person name="Wu Y."/>
            <person name="Sun Y."/>
            <person name="Mei J."/>
            <person name="Sun J."/>
            <person name="Sun Y."/>
        </authorList>
    </citation>
    <scope>NUCLEOTIDE SEQUENCE [LARGE SCALE GENOMIC DNA]</scope>
    <source>
        <strain evidence="2">cv. E1</strain>
        <tissue evidence="1">Leaf</tissue>
    </source>
</reference>
<dbReference type="EMBL" id="JAIQCV010000009">
    <property type="protein sequence ID" value="KAH1067532.1"/>
    <property type="molecule type" value="Genomic_DNA"/>
</dbReference>
<proteinExistence type="predicted"/>
<dbReference type="Proteomes" id="UP000828251">
    <property type="component" value="Unassembled WGS sequence"/>
</dbReference>
<accession>A0A9D3V3S1</accession>
<organism evidence="1 2">
    <name type="scientific">Gossypium stocksii</name>
    <dbReference type="NCBI Taxonomy" id="47602"/>
    <lineage>
        <taxon>Eukaryota</taxon>
        <taxon>Viridiplantae</taxon>
        <taxon>Streptophyta</taxon>
        <taxon>Embryophyta</taxon>
        <taxon>Tracheophyta</taxon>
        <taxon>Spermatophyta</taxon>
        <taxon>Magnoliopsida</taxon>
        <taxon>eudicotyledons</taxon>
        <taxon>Gunneridae</taxon>
        <taxon>Pentapetalae</taxon>
        <taxon>rosids</taxon>
        <taxon>malvids</taxon>
        <taxon>Malvales</taxon>
        <taxon>Malvaceae</taxon>
        <taxon>Malvoideae</taxon>
        <taxon>Gossypium</taxon>
    </lineage>
</organism>
<comment type="caution">
    <text evidence="1">The sequence shown here is derived from an EMBL/GenBank/DDBJ whole genome shotgun (WGS) entry which is preliminary data.</text>
</comment>
<name>A0A9D3V3S1_9ROSI</name>
<protein>
    <submittedName>
        <fullName evidence="1">Uncharacterized protein</fullName>
    </submittedName>
</protein>